<name>A0A7M5X5D7_9CNID</name>
<evidence type="ECO:0000256" key="4">
    <source>
        <dbReference type="ARBA" id="ARBA00022833"/>
    </source>
</evidence>
<reference evidence="8" key="1">
    <citation type="submission" date="2021-01" db="UniProtKB">
        <authorList>
            <consortium name="EnsemblMetazoa"/>
        </authorList>
    </citation>
    <scope>IDENTIFICATION</scope>
</reference>
<feature type="compositionally biased region" description="Polar residues" evidence="6">
    <location>
        <begin position="498"/>
        <end position="509"/>
    </location>
</feature>
<dbReference type="Proteomes" id="UP000594262">
    <property type="component" value="Unplaced"/>
</dbReference>
<evidence type="ECO:0000256" key="1">
    <source>
        <dbReference type="ARBA" id="ARBA00022723"/>
    </source>
</evidence>
<evidence type="ECO:0000313" key="9">
    <source>
        <dbReference type="Proteomes" id="UP000594262"/>
    </source>
</evidence>
<keyword evidence="3 5" id="KW-0863">Zinc-finger</keyword>
<feature type="compositionally biased region" description="Low complexity" evidence="6">
    <location>
        <begin position="563"/>
        <end position="642"/>
    </location>
</feature>
<feature type="compositionally biased region" description="Low complexity" evidence="6">
    <location>
        <begin position="510"/>
        <end position="533"/>
    </location>
</feature>
<feature type="region of interest" description="Disordered" evidence="6">
    <location>
        <begin position="498"/>
        <end position="533"/>
    </location>
</feature>
<dbReference type="GO" id="GO:0005096">
    <property type="term" value="F:GTPase activator activity"/>
    <property type="evidence" value="ECO:0007669"/>
    <property type="project" value="InterPro"/>
</dbReference>
<feature type="compositionally biased region" description="Polar residues" evidence="6">
    <location>
        <begin position="411"/>
        <end position="425"/>
    </location>
</feature>
<dbReference type="Gene3D" id="1.10.220.150">
    <property type="entry name" value="Arf GTPase activating protein"/>
    <property type="match status" value="1"/>
</dbReference>
<evidence type="ECO:0000256" key="6">
    <source>
        <dbReference type="SAM" id="MobiDB-lite"/>
    </source>
</evidence>
<proteinExistence type="predicted"/>
<evidence type="ECO:0000256" key="5">
    <source>
        <dbReference type="PROSITE-ProRule" id="PRU00288"/>
    </source>
</evidence>
<feature type="compositionally biased region" description="Polar residues" evidence="6">
    <location>
        <begin position="432"/>
        <end position="466"/>
    </location>
</feature>
<dbReference type="FunFam" id="1.10.220.150:FF:000005">
    <property type="entry name" value="Arf-GAP domain and FG repeat-containing protein 1"/>
    <property type="match status" value="1"/>
</dbReference>
<dbReference type="InterPro" id="IPR038508">
    <property type="entry name" value="ArfGAP_dom_sf"/>
</dbReference>
<sequence>MAHRRADKMGPRRKQEDKHLKILRDLVTQPQNKKCFDCGQRGPTYVNMTIGAFVCTSCSGLLRGLNPPHRIKSISMASFTPQEMEFLQSHGNEVCRSTWLALWESSAAPEPDSREEQKVKDFLGKKYERKMWYSSKPKAKAQAAEPEAKPLKTLLGENSPQVIVGSKQEQKSASIKLPQSAAPTPQQPVLHQPEKKSNFDLLGDLGGDPFASSAPQPTASNSADAFGVFAQPPPAQNQQAPLFDAFGTSSTAAPKASQPTANASFDFFASSAGPVSTASSSATDFFAMSSNTSQQPAASSSAFGVTSDAGLSVGNNSGGDKYAAFADLGTSSTSIFESQSSSIFGSSSFGSAPVSSSTQSIFSNNNPMNNTQQQQSSNNIFGAQPTQQPFQQQGQISNFSQPQAPQQAQQNPFMTSNNVPQQPAQPQKPLNPFQNFSASGGSTMSQAAQLDNFGSSMVNNQNNSWGTTASSANSQSFSSNNMFSTQFNAQTSNTGFSMQANQSASTQPVYSNNTNYTQPQQQPQQQPQTQQQQNFGGNIFQQQQQQQPISQNNMFGNSQQNAQQAFNAAQQSNGFSSQQSFGNFGAQQQQSAAPQKPFGGVQMPGFGQQPFPQQPQQQQPQQQNFGTWGQQQQAIPQQQQPAVKLSNNPFM</sequence>
<dbReference type="PANTHER" id="PTHR46134:SF3">
    <property type="entry name" value="ARFGAP WITH FG REPEATS 1"/>
    <property type="match status" value="1"/>
</dbReference>
<dbReference type="GO" id="GO:0016020">
    <property type="term" value="C:membrane"/>
    <property type="evidence" value="ECO:0007669"/>
    <property type="project" value="TreeGrafter"/>
</dbReference>
<dbReference type="CDD" id="cd08838">
    <property type="entry name" value="ArfGap_AGFG"/>
    <property type="match status" value="1"/>
</dbReference>
<protein>
    <recommendedName>
        <fullName evidence="7">Arf-GAP domain-containing protein</fullName>
    </recommendedName>
</protein>
<feature type="compositionally biased region" description="Polar residues" evidence="6">
    <location>
        <begin position="213"/>
        <end position="223"/>
    </location>
</feature>
<evidence type="ECO:0000256" key="2">
    <source>
        <dbReference type="ARBA" id="ARBA00022737"/>
    </source>
</evidence>
<feature type="domain" description="Arf-GAP" evidence="7">
    <location>
        <begin position="17"/>
        <end position="141"/>
    </location>
</feature>
<feature type="region of interest" description="Disordered" evidence="6">
    <location>
        <begin position="135"/>
        <end position="241"/>
    </location>
</feature>
<dbReference type="GO" id="GO:0008270">
    <property type="term" value="F:zinc ion binding"/>
    <property type="evidence" value="ECO:0007669"/>
    <property type="project" value="UniProtKB-KW"/>
</dbReference>
<dbReference type="OrthoDB" id="6036at2759"/>
<dbReference type="PANTHER" id="PTHR46134">
    <property type="entry name" value="DRONGO, ISOFORM F"/>
    <property type="match status" value="1"/>
</dbReference>
<dbReference type="RefSeq" id="XP_066933975.1">
    <property type="nucleotide sequence ID" value="XM_067077874.1"/>
</dbReference>
<dbReference type="Pfam" id="PF01412">
    <property type="entry name" value="ArfGap"/>
    <property type="match status" value="1"/>
</dbReference>
<dbReference type="InterPro" id="IPR037278">
    <property type="entry name" value="ARFGAP/RecO"/>
</dbReference>
<dbReference type="AlphaFoldDB" id="A0A7M5X5D7"/>
<dbReference type="InterPro" id="IPR001164">
    <property type="entry name" value="ArfGAP_dom"/>
</dbReference>
<feature type="compositionally biased region" description="Low complexity" evidence="6">
    <location>
        <begin position="467"/>
        <end position="477"/>
    </location>
</feature>
<dbReference type="InterPro" id="IPR052248">
    <property type="entry name" value="Arf-GAP_FG-repeat_protein"/>
</dbReference>
<feature type="compositionally biased region" description="Low complexity" evidence="6">
    <location>
        <begin position="355"/>
        <end position="410"/>
    </location>
</feature>
<dbReference type="PRINTS" id="PR00405">
    <property type="entry name" value="REVINTRACTNG"/>
</dbReference>
<evidence type="ECO:0000313" key="8">
    <source>
        <dbReference type="EnsemblMetazoa" id="CLYHEMP017767.1"/>
    </source>
</evidence>
<accession>A0A7M5X5D7</accession>
<feature type="region of interest" description="Disordered" evidence="6">
    <location>
        <begin position="563"/>
        <end position="651"/>
    </location>
</feature>
<dbReference type="SMART" id="SM00105">
    <property type="entry name" value="ArfGap"/>
    <property type="match status" value="1"/>
</dbReference>
<dbReference type="EnsemblMetazoa" id="CLYHEMT017767.1">
    <property type="protein sequence ID" value="CLYHEMP017767.1"/>
    <property type="gene ID" value="CLYHEMG017767"/>
</dbReference>
<keyword evidence="9" id="KW-1185">Reference proteome</keyword>
<dbReference type="PROSITE" id="PS50115">
    <property type="entry name" value="ARFGAP"/>
    <property type="match status" value="1"/>
</dbReference>
<keyword evidence="1" id="KW-0479">Metal-binding</keyword>
<feature type="region of interest" description="Disordered" evidence="6">
    <location>
        <begin position="355"/>
        <end position="477"/>
    </location>
</feature>
<organism evidence="8 9">
    <name type="scientific">Clytia hemisphaerica</name>
    <dbReference type="NCBI Taxonomy" id="252671"/>
    <lineage>
        <taxon>Eukaryota</taxon>
        <taxon>Metazoa</taxon>
        <taxon>Cnidaria</taxon>
        <taxon>Hydrozoa</taxon>
        <taxon>Hydroidolina</taxon>
        <taxon>Leptothecata</taxon>
        <taxon>Obeliida</taxon>
        <taxon>Clytiidae</taxon>
        <taxon>Clytia</taxon>
    </lineage>
</organism>
<dbReference type="GeneID" id="136821665"/>
<dbReference type="GO" id="GO:0005737">
    <property type="term" value="C:cytoplasm"/>
    <property type="evidence" value="ECO:0007669"/>
    <property type="project" value="TreeGrafter"/>
</dbReference>
<dbReference type="SUPFAM" id="SSF57863">
    <property type="entry name" value="ArfGap/RecO-like zinc finger"/>
    <property type="match status" value="1"/>
</dbReference>
<keyword evidence="2" id="KW-0677">Repeat</keyword>
<evidence type="ECO:0000259" key="7">
    <source>
        <dbReference type="PROSITE" id="PS50115"/>
    </source>
</evidence>
<evidence type="ECO:0000256" key="3">
    <source>
        <dbReference type="ARBA" id="ARBA00022771"/>
    </source>
</evidence>
<keyword evidence="4" id="KW-0862">Zinc</keyword>